<evidence type="ECO:0008006" key="3">
    <source>
        <dbReference type="Google" id="ProtNLM"/>
    </source>
</evidence>
<dbReference type="EMBL" id="LGRX02000774">
    <property type="protein sequence ID" value="KAK3287655.1"/>
    <property type="molecule type" value="Genomic_DNA"/>
</dbReference>
<proteinExistence type="predicted"/>
<accession>A0AAE0H0M0</accession>
<evidence type="ECO:0000313" key="2">
    <source>
        <dbReference type="Proteomes" id="UP001190700"/>
    </source>
</evidence>
<comment type="caution">
    <text evidence="1">The sequence shown here is derived from an EMBL/GenBank/DDBJ whole genome shotgun (WGS) entry which is preliminary data.</text>
</comment>
<name>A0AAE0H0M0_9CHLO</name>
<gene>
    <name evidence="1" type="ORF">CYMTET_4837</name>
</gene>
<organism evidence="1 2">
    <name type="scientific">Cymbomonas tetramitiformis</name>
    <dbReference type="NCBI Taxonomy" id="36881"/>
    <lineage>
        <taxon>Eukaryota</taxon>
        <taxon>Viridiplantae</taxon>
        <taxon>Chlorophyta</taxon>
        <taxon>Pyramimonadophyceae</taxon>
        <taxon>Pyramimonadales</taxon>
        <taxon>Pyramimonadaceae</taxon>
        <taxon>Cymbomonas</taxon>
    </lineage>
</organism>
<dbReference type="AlphaFoldDB" id="A0AAE0H0M0"/>
<dbReference type="Proteomes" id="UP001190700">
    <property type="component" value="Unassembled WGS sequence"/>
</dbReference>
<keyword evidence="2" id="KW-1185">Reference proteome</keyword>
<reference evidence="1 2" key="1">
    <citation type="journal article" date="2015" name="Genome Biol. Evol.">
        <title>Comparative Genomics of a Bacterivorous Green Alga Reveals Evolutionary Causalities and Consequences of Phago-Mixotrophic Mode of Nutrition.</title>
        <authorList>
            <person name="Burns J.A."/>
            <person name="Paasch A."/>
            <person name="Narechania A."/>
            <person name="Kim E."/>
        </authorList>
    </citation>
    <scope>NUCLEOTIDE SEQUENCE [LARGE SCALE GENOMIC DNA]</scope>
    <source>
        <strain evidence="1 2">PLY_AMNH</strain>
    </source>
</reference>
<evidence type="ECO:0000313" key="1">
    <source>
        <dbReference type="EMBL" id="KAK3287655.1"/>
    </source>
</evidence>
<protein>
    <recommendedName>
        <fullName evidence="3">PiggyBac transposable element-derived protein domain-containing protein</fullName>
    </recommendedName>
</protein>
<sequence length="137" mass="15555">MNEIDIGFQGRSALKEKITYKGEGDGFLADAICDRGYVYIWKFRNDFCPSLVEQDASPLHNRCLRLAELCEYDWLSITFDNLFTSKKYLEWLLARKKYGTCVCRASGRGLPACVIQEAVTRKADLEAAVGTLKVRCL</sequence>